<dbReference type="EMBL" id="MRZV01000318">
    <property type="protein sequence ID" value="PIK52661.1"/>
    <property type="molecule type" value="Genomic_DNA"/>
</dbReference>
<comment type="caution">
    <text evidence="1">The sequence shown here is derived from an EMBL/GenBank/DDBJ whole genome shotgun (WGS) entry which is preliminary data.</text>
</comment>
<dbReference type="InterPro" id="IPR027417">
    <property type="entry name" value="P-loop_NTPase"/>
</dbReference>
<feature type="non-terminal residue" evidence="1">
    <location>
        <position position="53"/>
    </location>
</feature>
<organism evidence="1 2">
    <name type="scientific">Stichopus japonicus</name>
    <name type="common">Sea cucumber</name>
    <dbReference type="NCBI Taxonomy" id="307972"/>
    <lineage>
        <taxon>Eukaryota</taxon>
        <taxon>Metazoa</taxon>
        <taxon>Echinodermata</taxon>
        <taxon>Eleutherozoa</taxon>
        <taxon>Echinozoa</taxon>
        <taxon>Holothuroidea</taxon>
        <taxon>Aspidochirotacea</taxon>
        <taxon>Aspidochirotida</taxon>
        <taxon>Stichopodidae</taxon>
        <taxon>Apostichopus</taxon>
    </lineage>
</organism>
<dbReference type="Proteomes" id="UP000230750">
    <property type="component" value="Unassembled WGS sequence"/>
</dbReference>
<proteinExistence type="predicted"/>
<dbReference type="AlphaFoldDB" id="A0A2G8KXE5"/>
<accession>A0A2G8KXE5</accession>
<name>A0A2G8KXE5_STIJA</name>
<dbReference type="OrthoDB" id="10019582at2759"/>
<evidence type="ECO:0000313" key="1">
    <source>
        <dbReference type="EMBL" id="PIK52661.1"/>
    </source>
</evidence>
<gene>
    <name evidence="1" type="ORF">BSL78_10428</name>
</gene>
<dbReference type="Gene3D" id="3.40.50.300">
    <property type="entry name" value="P-loop containing nucleotide triphosphate hydrolases"/>
    <property type="match status" value="1"/>
</dbReference>
<protein>
    <submittedName>
        <fullName evidence="1">Uncharacterized protein</fullName>
    </submittedName>
</protein>
<evidence type="ECO:0000313" key="2">
    <source>
        <dbReference type="Proteomes" id="UP000230750"/>
    </source>
</evidence>
<feature type="non-terminal residue" evidence="1">
    <location>
        <position position="1"/>
    </location>
</feature>
<reference evidence="1 2" key="1">
    <citation type="journal article" date="2017" name="PLoS Biol.">
        <title>The sea cucumber genome provides insights into morphological evolution and visceral regeneration.</title>
        <authorList>
            <person name="Zhang X."/>
            <person name="Sun L."/>
            <person name="Yuan J."/>
            <person name="Sun Y."/>
            <person name="Gao Y."/>
            <person name="Zhang L."/>
            <person name="Li S."/>
            <person name="Dai H."/>
            <person name="Hamel J.F."/>
            <person name="Liu C."/>
            <person name="Yu Y."/>
            <person name="Liu S."/>
            <person name="Lin W."/>
            <person name="Guo K."/>
            <person name="Jin S."/>
            <person name="Xu P."/>
            <person name="Storey K.B."/>
            <person name="Huan P."/>
            <person name="Zhang T."/>
            <person name="Zhou Y."/>
            <person name="Zhang J."/>
            <person name="Lin C."/>
            <person name="Li X."/>
            <person name="Xing L."/>
            <person name="Huo D."/>
            <person name="Sun M."/>
            <person name="Wang L."/>
            <person name="Mercier A."/>
            <person name="Li F."/>
            <person name="Yang H."/>
            <person name="Xiang J."/>
        </authorList>
    </citation>
    <scope>NUCLEOTIDE SEQUENCE [LARGE SCALE GENOMIC DNA]</scope>
    <source>
        <strain evidence="1">Shaxun</strain>
        <tissue evidence="1">Muscle</tissue>
    </source>
</reference>
<keyword evidence="2" id="KW-1185">Reference proteome</keyword>
<sequence>KLSRWTLDRAKHNLNRYLVVGYREDVDSMLRVIELLLPNTTVGIYDQYVKNLN</sequence>